<dbReference type="InterPro" id="IPR015927">
    <property type="entry name" value="Peptidase_S24_S26A/B/C"/>
</dbReference>
<dbReference type="NCBIfam" id="TIGR00498">
    <property type="entry name" value="lexA"/>
    <property type="match status" value="1"/>
</dbReference>
<dbReference type="GO" id="GO:0000976">
    <property type="term" value="F:transcription cis-regulatory region binding"/>
    <property type="evidence" value="ECO:0007669"/>
    <property type="project" value="UniProtKB-ARBA"/>
</dbReference>
<dbReference type="AlphaFoldDB" id="A0A2P1PS35"/>
<dbReference type="FunFam" id="2.10.109.10:FF:000001">
    <property type="entry name" value="LexA repressor"/>
    <property type="match status" value="1"/>
</dbReference>
<dbReference type="PANTHER" id="PTHR33516">
    <property type="entry name" value="LEXA REPRESSOR"/>
    <property type="match status" value="1"/>
</dbReference>
<comment type="similarity">
    <text evidence="1 13 14">Belongs to the peptidase S24 family.</text>
</comment>
<dbReference type="SUPFAM" id="SSF51306">
    <property type="entry name" value="LexA/Signal peptidase"/>
    <property type="match status" value="1"/>
</dbReference>
<evidence type="ECO:0000256" key="2">
    <source>
        <dbReference type="ARBA" id="ARBA00011738"/>
    </source>
</evidence>
<feature type="active site" description="For autocatalytic cleavage activity" evidence="13">
    <location>
        <position position="162"/>
    </location>
</feature>
<comment type="catalytic activity">
    <reaction evidence="13">
        <text>Hydrolysis of Ala-|-Gly bond in repressor LexA.</text>
        <dbReference type="EC" id="3.4.21.88"/>
    </reaction>
</comment>
<protein>
    <recommendedName>
        <fullName evidence="13">LexA repressor</fullName>
        <ecNumber evidence="13">3.4.21.88</ecNumber>
    </recommendedName>
</protein>
<feature type="DNA-binding region" description="H-T-H motif" evidence="13">
    <location>
        <begin position="28"/>
        <end position="48"/>
    </location>
</feature>
<feature type="site" description="Cleavage; by autolysis" evidence="13">
    <location>
        <begin position="90"/>
        <end position="91"/>
    </location>
</feature>
<dbReference type="PANTHER" id="PTHR33516:SF2">
    <property type="entry name" value="LEXA REPRESSOR-RELATED"/>
    <property type="match status" value="1"/>
</dbReference>
<keyword evidence="4 13" id="KW-0235">DNA replication</keyword>
<evidence type="ECO:0000256" key="6">
    <source>
        <dbReference type="ARBA" id="ARBA00022801"/>
    </source>
</evidence>
<keyword evidence="18" id="KW-1185">Reference proteome</keyword>
<dbReference type="InterPro" id="IPR036286">
    <property type="entry name" value="LexA/Signal_pep-like_sf"/>
</dbReference>
<dbReference type="Pfam" id="PF00717">
    <property type="entry name" value="Peptidase_S24"/>
    <property type="match status" value="1"/>
</dbReference>
<dbReference type="GO" id="GO:0006281">
    <property type="term" value="P:DNA repair"/>
    <property type="evidence" value="ECO:0007669"/>
    <property type="project" value="UniProtKB-UniRule"/>
</dbReference>
<dbReference type="GO" id="GO:0006260">
    <property type="term" value="P:DNA replication"/>
    <property type="evidence" value="ECO:0007669"/>
    <property type="project" value="UniProtKB-UniRule"/>
</dbReference>
<dbReference type="Proteomes" id="UP000241074">
    <property type="component" value="Chromosome"/>
</dbReference>
<dbReference type="InterPro" id="IPR050077">
    <property type="entry name" value="LexA_repressor"/>
</dbReference>
<sequence length="206" mass="22892">MNTRLTARQEAILEFIRDRIQQGLPPTRGDIAEAFGFASRSAAEQHLRALAEKGAISLNEGRARGIQLVDVRPSLRRPGPELPLVGKVAAGQPILAQEHIETHLAVDPDCFRPRADYLLRVQGDSMIDAGIFDGDCLAVHRQPEAALGSIVVARIDDEVTVKRLQQVQGQWVLRAENPRYQPIQLRDKAWHIEGLVVGVLRRLDKP</sequence>
<dbReference type="GO" id="GO:0032993">
    <property type="term" value="C:protein-DNA complex"/>
    <property type="evidence" value="ECO:0007669"/>
    <property type="project" value="UniProtKB-ARBA"/>
</dbReference>
<evidence type="ECO:0000259" key="16">
    <source>
        <dbReference type="Pfam" id="PF01726"/>
    </source>
</evidence>
<dbReference type="Gene3D" id="2.10.109.10">
    <property type="entry name" value="Umud Fragment, subunit A"/>
    <property type="match status" value="1"/>
</dbReference>
<comment type="subunit">
    <text evidence="2 13">Homodimer.</text>
</comment>
<evidence type="ECO:0000256" key="5">
    <source>
        <dbReference type="ARBA" id="ARBA00022763"/>
    </source>
</evidence>
<evidence type="ECO:0000313" key="17">
    <source>
        <dbReference type="EMBL" id="AVP97663.1"/>
    </source>
</evidence>
<dbReference type="GO" id="GO:0004252">
    <property type="term" value="F:serine-type endopeptidase activity"/>
    <property type="evidence" value="ECO:0007669"/>
    <property type="project" value="UniProtKB-UniRule"/>
</dbReference>
<dbReference type="InterPro" id="IPR006199">
    <property type="entry name" value="LexA_DNA-bd_dom"/>
</dbReference>
<reference evidence="17 18" key="1">
    <citation type="submission" date="2018-03" db="EMBL/GenBank/DDBJ databases">
        <title>Ahniella affigens gen. nov., sp. nov., a gammaproteobacterium isolated from sandy soil near a stream.</title>
        <authorList>
            <person name="Ko Y."/>
            <person name="Kim J.-H."/>
        </authorList>
    </citation>
    <scope>NUCLEOTIDE SEQUENCE [LARGE SCALE GENOMIC DNA]</scope>
    <source>
        <strain evidence="17 18">D13</strain>
    </source>
</reference>
<feature type="active site" description="For autocatalytic cleavage activity" evidence="13">
    <location>
        <position position="125"/>
    </location>
</feature>
<keyword evidence="6 13" id="KW-0378">Hydrolase</keyword>
<dbReference type="InterPro" id="IPR036390">
    <property type="entry name" value="WH_DNA-bd_sf"/>
</dbReference>
<accession>A0A2P1PS35</accession>
<dbReference type="InterPro" id="IPR039418">
    <property type="entry name" value="LexA-like"/>
</dbReference>
<evidence type="ECO:0000256" key="4">
    <source>
        <dbReference type="ARBA" id="ARBA00022705"/>
    </source>
</evidence>
<organism evidence="17 18">
    <name type="scientific">Ahniella affigens</name>
    <dbReference type="NCBI Taxonomy" id="2021234"/>
    <lineage>
        <taxon>Bacteria</taxon>
        <taxon>Pseudomonadati</taxon>
        <taxon>Pseudomonadota</taxon>
        <taxon>Gammaproteobacteria</taxon>
        <taxon>Lysobacterales</taxon>
        <taxon>Rhodanobacteraceae</taxon>
        <taxon>Ahniella</taxon>
    </lineage>
</organism>
<dbReference type="SUPFAM" id="SSF46785">
    <property type="entry name" value="Winged helix' DNA-binding domain"/>
    <property type="match status" value="1"/>
</dbReference>
<evidence type="ECO:0000259" key="15">
    <source>
        <dbReference type="Pfam" id="PF00717"/>
    </source>
</evidence>
<feature type="domain" description="LexA repressor DNA-binding" evidence="16">
    <location>
        <begin position="3"/>
        <end position="65"/>
    </location>
</feature>
<comment type="function">
    <text evidence="13">Represses a number of genes involved in the response to DNA damage (SOS response), including recA and lexA. In the presence of single-stranded DNA, RecA interacts with LexA causing an autocatalytic cleavage which disrupts the DNA-binding part of LexA, leading to derepression of the SOS regulon and eventually DNA repair.</text>
</comment>
<keyword evidence="10 13" id="KW-0804">Transcription</keyword>
<dbReference type="RefSeq" id="WP_106891583.1">
    <property type="nucleotide sequence ID" value="NZ_CP027860.1"/>
</dbReference>
<dbReference type="Pfam" id="PF01726">
    <property type="entry name" value="LexA_DNA_bind"/>
    <property type="match status" value="1"/>
</dbReference>
<dbReference type="InterPro" id="IPR036388">
    <property type="entry name" value="WH-like_DNA-bd_sf"/>
</dbReference>
<dbReference type="GO" id="GO:0009432">
    <property type="term" value="P:SOS response"/>
    <property type="evidence" value="ECO:0007669"/>
    <property type="project" value="UniProtKB-UniRule"/>
</dbReference>
<dbReference type="EMBL" id="CP027860">
    <property type="protein sequence ID" value="AVP97663.1"/>
    <property type="molecule type" value="Genomic_DNA"/>
</dbReference>
<dbReference type="OrthoDB" id="9802364at2"/>
<dbReference type="CDD" id="cd06529">
    <property type="entry name" value="S24_LexA-like"/>
    <property type="match status" value="1"/>
</dbReference>
<feature type="domain" description="Peptidase S24/S26A/S26B/S26C" evidence="15">
    <location>
        <begin position="83"/>
        <end position="197"/>
    </location>
</feature>
<evidence type="ECO:0000256" key="9">
    <source>
        <dbReference type="ARBA" id="ARBA00023125"/>
    </source>
</evidence>
<keyword evidence="9 13" id="KW-0238">DNA-binding</keyword>
<dbReference type="Gene3D" id="1.10.10.10">
    <property type="entry name" value="Winged helix-like DNA-binding domain superfamily/Winged helix DNA-binding domain"/>
    <property type="match status" value="1"/>
</dbReference>
<dbReference type="EC" id="3.4.21.88" evidence="13"/>
<dbReference type="KEGG" id="xba:C7S18_10825"/>
<name>A0A2P1PS35_9GAMM</name>
<keyword evidence="7 13" id="KW-0068">Autocatalytic cleavage</keyword>
<dbReference type="InterPro" id="IPR006197">
    <property type="entry name" value="Peptidase_S24_LexA"/>
</dbReference>
<dbReference type="InterPro" id="IPR006200">
    <property type="entry name" value="LexA"/>
</dbReference>
<dbReference type="FunFam" id="1.10.10.10:FF:000009">
    <property type="entry name" value="LexA repressor"/>
    <property type="match status" value="1"/>
</dbReference>
<dbReference type="GO" id="GO:0006508">
    <property type="term" value="P:proteolysis"/>
    <property type="evidence" value="ECO:0007669"/>
    <property type="project" value="InterPro"/>
</dbReference>
<keyword evidence="3 13" id="KW-0678">Repressor</keyword>
<keyword evidence="8 13" id="KW-0805">Transcription regulation</keyword>
<evidence type="ECO:0000256" key="1">
    <source>
        <dbReference type="ARBA" id="ARBA00007484"/>
    </source>
</evidence>
<evidence type="ECO:0000256" key="11">
    <source>
        <dbReference type="ARBA" id="ARBA00023204"/>
    </source>
</evidence>
<reference evidence="17 18" key="2">
    <citation type="submission" date="2018-03" db="EMBL/GenBank/DDBJ databases">
        <authorList>
            <person name="Keele B.F."/>
        </authorList>
    </citation>
    <scope>NUCLEOTIDE SEQUENCE [LARGE SCALE GENOMIC DNA]</scope>
    <source>
        <strain evidence="17 18">D13</strain>
    </source>
</reference>
<evidence type="ECO:0000256" key="13">
    <source>
        <dbReference type="HAMAP-Rule" id="MF_00015"/>
    </source>
</evidence>
<evidence type="ECO:0000256" key="3">
    <source>
        <dbReference type="ARBA" id="ARBA00022491"/>
    </source>
</evidence>
<dbReference type="PRINTS" id="PR00726">
    <property type="entry name" value="LEXASERPTASE"/>
</dbReference>
<evidence type="ECO:0000256" key="10">
    <source>
        <dbReference type="ARBA" id="ARBA00023163"/>
    </source>
</evidence>
<dbReference type="GO" id="GO:0001217">
    <property type="term" value="F:DNA-binding transcription repressor activity"/>
    <property type="evidence" value="ECO:0007669"/>
    <property type="project" value="UniProtKB-ARBA"/>
</dbReference>
<proteinExistence type="inferred from homology"/>
<keyword evidence="12 13" id="KW-0742">SOS response</keyword>
<evidence type="ECO:0000256" key="7">
    <source>
        <dbReference type="ARBA" id="ARBA00022813"/>
    </source>
</evidence>
<evidence type="ECO:0000256" key="8">
    <source>
        <dbReference type="ARBA" id="ARBA00023015"/>
    </source>
</evidence>
<evidence type="ECO:0000313" key="18">
    <source>
        <dbReference type="Proteomes" id="UP000241074"/>
    </source>
</evidence>
<evidence type="ECO:0000256" key="12">
    <source>
        <dbReference type="ARBA" id="ARBA00023236"/>
    </source>
</evidence>
<keyword evidence="5 13" id="KW-0227">DNA damage</keyword>
<dbReference type="HAMAP" id="MF_00015">
    <property type="entry name" value="LexA"/>
    <property type="match status" value="1"/>
</dbReference>
<gene>
    <name evidence="13" type="primary">lexA</name>
    <name evidence="17" type="ORF">C7S18_10825</name>
</gene>
<keyword evidence="11 13" id="KW-0234">DNA repair</keyword>
<evidence type="ECO:0000256" key="14">
    <source>
        <dbReference type="RuleBase" id="RU003991"/>
    </source>
</evidence>